<dbReference type="SUPFAM" id="SSF55811">
    <property type="entry name" value="Nudix"/>
    <property type="match status" value="1"/>
</dbReference>
<dbReference type="PRINTS" id="PR00502">
    <property type="entry name" value="NUDIXFAMILY"/>
</dbReference>
<evidence type="ECO:0000313" key="6">
    <source>
        <dbReference type="EMBL" id="NBC35328.1"/>
    </source>
</evidence>
<sequence>MTDFSALPYRPCVGVMLVNQHGRVFVGRRIDQRESEVGQDGDFWQMPQGGIDEGEDLRAAAYRELFEETGVDEANATILAQTREEVLYDLPDHLIGKLWKGRYRGQRQFWILMRFTGQDSDINLNAHEPAEFDAWKWAEPEHLPEMIVPFKKRVYRAVLDEFRDLI</sequence>
<feature type="domain" description="Nudix hydrolase" evidence="5">
    <location>
        <begin position="8"/>
        <end position="160"/>
    </location>
</feature>
<dbReference type="NCBIfam" id="NF001938">
    <property type="entry name" value="PRK00714.1-5"/>
    <property type="match status" value="1"/>
</dbReference>
<keyword evidence="3 4" id="KW-0378">Hydrolase</keyword>
<comment type="similarity">
    <text evidence="4">Belongs to the Nudix hydrolase family. RppH subfamily.</text>
</comment>
<evidence type="ECO:0000256" key="4">
    <source>
        <dbReference type="HAMAP-Rule" id="MF_00298"/>
    </source>
</evidence>
<comment type="cofactor">
    <cofactor evidence="1">
        <name>Mn(2+)</name>
        <dbReference type="ChEBI" id="CHEBI:29035"/>
    </cofactor>
</comment>
<evidence type="ECO:0000256" key="2">
    <source>
        <dbReference type="ARBA" id="ARBA00001946"/>
    </source>
</evidence>
<dbReference type="EC" id="3.6.1.-" evidence="4"/>
<dbReference type="EMBL" id="JAAAPO010000001">
    <property type="protein sequence ID" value="NBC35328.1"/>
    <property type="molecule type" value="Genomic_DNA"/>
</dbReference>
<comment type="cofactor">
    <cofactor evidence="4">
        <name>a divalent metal cation</name>
        <dbReference type="ChEBI" id="CHEBI:60240"/>
    </cofactor>
</comment>
<dbReference type="RefSeq" id="WP_161716602.1">
    <property type="nucleotide sequence ID" value="NZ_JAAAPO010000001.1"/>
</dbReference>
<protein>
    <recommendedName>
        <fullName evidence="4">RNA pyrophosphohydrolase</fullName>
        <ecNumber evidence="4">3.6.1.-</ecNumber>
    </recommendedName>
    <alternativeName>
        <fullName evidence="4">(Di)nucleoside polyphosphate hydrolase</fullName>
    </alternativeName>
</protein>
<keyword evidence="7" id="KW-1185">Reference proteome</keyword>
<dbReference type="Gene3D" id="3.90.79.10">
    <property type="entry name" value="Nucleoside Triphosphate Pyrophosphohydrolase"/>
    <property type="match status" value="1"/>
</dbReference>
<feature type="short sequence motif" description="Nudix box" evidence="4">
    <location>
        <begin position="49"/>
        <end position="70"/>
    </location>
</feature>
<dbReference type="InterPro" id="IPR020084">
    <property type="entry name" value="NUDIX_hydrolase_CS"/>
</dbReference>
<evidence type="ECO:0000259" key="5">
    <source>
        <dbReference type="PROSITE" id="PS51462"/>
    </source>
</evidence>
<dbReference type="PANTHER" id="PTHR11839:SF22">
    <property type="entry name" value="NUDIX HYDROLASE 26, CHLOROPLASTIC"/>
    <property type="match status" value="1"/>
</dbReference>
<reference evidence="7" key="1">
    <citation type="submission" date="2020-01" db="EMBL/GenBank/DDBJ databases">
        <title>Sphingomonas sp. strain CSW-10.</title>
        <authorList>
            <person name="Chen W.-M."/>
        </authorList>
    </citation>
    <scope>NUCLEOTIDE SEQUENCE [LARGE SCALE GENOMIC DNA]</scope>
    <source>
        <strain evidence="7">FSY-8</strain>
    </source>
</reference>
<gene>
    <name evidence="4" type="primary">rppH</name>
    <name evidence="4" type="synonym">nudH</name>
    <name evidence="6" type="ORF">GTZ99_02005</name>
</gene>
<organism evidence="6 7">
    <name type="scientific">Novosphingobium ovatum</name>
    <dbReference type="NCBI Taxonomy" id="1908523"/>
    <lineage>
        <taxon>Bacteria</taxon>
        <taxon>Pseudomonadati</taxon>
        <taxon>Pseudomonadota</taxon>
        <taxon>Alphaproteobacteria</taxon>
        <taxon>Sphingomonadales</taxon>
        <taxon>Sphingomonadaceae</taxon>
        <taxon>Novosphingobium</taxon>
    </lineage>
</organism>
<dbReference type="Pfam" id="PF00293">
    <property type="entry name" value="NUDIX"/>
    <property type="match status" value="1"/>
</dbReference>
<dbReference type="InterPro" id="IPR015797">
    <property type="entry name" value="NUDIX_hydrolase-like_dom_sf"/>
</dbReference>
<dbReference type="PROSITE" id="PS00893">
    <property type="entry name" value="NUDIX_BOX"/>
    <property type="match status" value="1"/>
</dbReference>
<comment type="function">
    <text evidence="4">Accelerates the degradation of transcripts by removing pyrophosphate from the 5'-end of triphosphorylated RNA, leading to a more labile monophosphorylated state that can stimulate subsequent ribonuclease cleavage.</text>
</comment>
<dbReference type="Proteomes" id="UP000753724">
    <property type="component" value="Unassembled WGS sequence"/>
</dbReference>
<accession>A0ABW9X9W9</accession>
<dbReference type="PROSITE" id="PS51462">
    <property type="entry name" value="NUDIX"/>
    <property type="match status" value="1"/>
</dbReference>
<dbReference type="GO" id="GO:0016787">
    <property type="term" value="F:hydrolase activity"/>
    <property type="evidence" value="ECO:0007669"/>
    <property type="project" value="UniProtKB-KW"/>
</dbReference>
<dbReference type="InterPro" id="IPR020476">
    <property type="entry name" value="Nudix_hydrolase"/>
</dbReference>
<dbReference type="PANTHER" id="PTHR11839">
    <property type="entry name" value="UDP/ADP-SUGAR PYROPHOSPHATASE"/>
    <property type="match status" value="1"/>
</dbReference>
<name>A0ABW9X9W9_9SPHN</name>
<dbReference type="CDD" id="cd03671">
    <property type="entry name" value="NUDIX_Ap4A_hydrolase_plant_like"/>
    <property type="match status" value="1"/>
</dbReference>
<dbReference type="InterPro" id="IPR000086">
    <property type="entry name" value="NUDIX_hydrolase_dom"/>
</dbReference>
<evidence type="ECO:0000256" key="3">
    <source>
        <dbReference type="ARBA" id="ARBA00022801"/>
    </source>
</evidence>
<dbReference type="HAMAP" id="MF_00298">
    <property type="entry name" value="Nudix_RppH"/>
    <property type="match status" value="1"/>
</dbReference>
<comment type="cofactor">
    <cofactor evidence="2">
        <name>Mg(2+)</name>
        <dbReference type="ChEBI" id="CHEBI:18420"/>
    </cofactor>
</comment>
<evidence type="ECO:0000313" key="7">
    <source>
        <dbReference type="Proteomes" id="UP000753724"/>
    </source>
</evidence>
<evidence type="ECO:0000256" key="1">
    <source>
        <dbReference type="ARBA" id="ARBA00001936"/>
    </source>
</evidence>
<comment type="caution">
    <text evidence="6">The sequence shown here is derived from an EMBL/GenBank/DDBJ whole genome shotgun (WGS) entry which is preliminary data.</text>
</comment>
<dbReference type="InterPro" id="IPR022927">
    <property type="entry name" value="RppH"/>
</dbReference>
<proteinExistence type="inferred from homology"/>